<evidence type="ECO:0000313" key="2">
    <source>
        <dbReference type="EMBL" id="EIE83012.1"/>
    </source>
</evidence>
<dbReference type="AlphaFoldDB" id="I1C3I2"/>
<evidence type="ECO:0000256" key="1">
    <source>
        <dbReference type="SAM" id="MobiDB-lite"/>
    </source>
</evidence>
<dbReference type="RefSeq" id="XP_067518408.1">
    <property type="nucleotide sequence ID" value="XM_067662307.1"/>
</dbReference>
<protein>
    <submittedName>
        <fullName evidence="2">Uncharacterized protein</fullName>
    </submittedName>
</protein>
<keyword evidence="3" id="KW-1185">Reference proteome</keyword>
<feature type="compositionally biased region" description="Basic and acidic residues" evidence="1">
    <location>
        <begin position="1"/>
        <end position="10"/>
    </location>
</feature>
<feature type="region of interest" description="Disordered" evidence="1">
    <location>
        <begin position="1"/>
        <end position="42"/>
    </location>
</feature>
<dbReference type="VEuPathDB" id="FungiDB:RO3G_07717"/>
<evidence type="ECO:0000313" key="3">
    <source>
        <dbReference type="Proteomes" id="UP000009138"/>
    </source>
</evidence>
<reference evidence="2 3" key="1">
    <citation type="journal article" date="2009" name="PLoS Genet.">
        <title>Genomic analysis of the basal lineage fungus Rhizopus oryzae reveals a whole-genome duplication.</title>
        <authorList>
            <person name="Ma L.-J."/>
            <person name="Ibrahim A.S."/>
            <person name="Skory C."/>
            <person name="Grabherr M.G."/>
            <person name="Burger G."/>
            <person name="Butler M."/>
            <person name="Elias M."/>
            <person name="Idnurm A."/>
            <person name="Lang B.F."/>
            <person name="Sone T."/>
            <person name="Abe A."/>
            <person name="Calvo S.E."/>
            <person name="Corrochano L.M."/>
            <person name="Engels R."/>
            <person name="Fu J."/>
            <person name="Hansberg W."/>
            <person name="Kim J.-M."/>
            <person name="Kodira C.D."/>
            <person name="Koehrsen M.J."/>
            <person name="Liu B."/>
            <person name="Miranda-Saavedra D."/>
            <person name="O'Leary S."/>
            <person name="Ortiz-Castellanos L."/>
            <person name="Poulter R."/>
            <person name="Rodriguez-Romero J."/>
            <person name="Ruiz-Herrera J."/>
            <person name="Shen Y.-Q."/>
            <person name="Zeng Q."/>
            <person name="Galagan J."/>
            <person name="Birren B.W."/>
            <person name="Cuomo C.A."/>
            <person name="Wickes B.L."/>
        </authorList>
    </citation>
    <scope>NUCLEOTIDE SEQUENCE [LARGE SCALE GENOMIC DNA]</scope>
    <source>
        <strain evidence="3">RA 99-880 / ATCC MYA-4621 / FGSC 9543 / NRRL 43880</strain>
    </source>
</reference>
<proteinExistence type="predicted"/>
<dbReference type="Proteomes" id="UP000009138">
    <property type="component" value="Unassembled WGS sequence"/>
</dbReference>
<organism evidence="2 3">
    <name type="scientific">Rhizopus delemar (strain RA 99-880 / ATCC MYA-4621 / FGSC 9543 / NRRL 43880)</name>
    <name type="common">Mucormycosis agent</name>
    <name type="synonym">Rhizopus arrhizus var. delemar</name>
    <dbReference type="NCBI Taxonomy" id="246409"/>
    <lineage>
        <taxon>Eukaryota</taxon>
        <taxon>Fungi</taxon>
        <taxon>Fungi incertae sedis</taxon>
        <taxon>Mucoromycota</taxon>
        <taxon>Mucoromycotina</taxon>
        <taxon>Mucoromycetes</taxon>
        <taxon>Mucorales</taxon>
        <taxon>Mucorineae</taxon>
        <taxon>Rhizopodaceae</taxon>
        <taxon>Rhizopus</taxon>
    </lineage>
</organism>
<name>I1C3I2_RHIO9</name>
<dbReference type="InParanoid" id="I1C3I2"/>
<accession>I1C3I2</accession>
<sequence>MIANEKDYTKKTSARPNVTEENKNHKRKDMVQDSTVLRKISA</sequence>
<dbReference type="EMBL" id="CH476736">
    <property type="protein sequence ID" value="EIE83012.1"/>
    <property type="molecule type" value="Genomic_DNA"/>
</dbReference>
<gene>
    <name evidence="2" type="ORF">RO3G_07717</name>
</gene>
<dbReference type="GeneID" id="93614688"/>